<dbReference type="Proteomes" id="UP000199283">
    <property type="component" value="Unassembled WGS sequence"/>
</dbReference>
<dbReference type="RefSeq" id="WP_092760610.1">
    <property type="nucleotide sequence ID" value="NZ_FNZQ01000001.1"/>
</dbReference>
<evidence type="ECO:0000313" key="3">
    <source>
        <dbReference type="Proteomes" id="UP000199283"/>
    </source>
</evidence>
<sequence>MTPQTLTTSALPQVRDAAGLTFAALLGLGLLFVASFSQAAVMHDMAHDQRHALAFPCH</sequence>
<keyword evidence="1" id="KW-1133">Transmembrane helix</keyword>
<feature type="transmembrane region" description="Helical" evidence="1">
    <location>
        <begin position="20"/>
        <end position="41"/>
    </location>
</feature>
<dbReference type="AlphaFoldDB" id="A0A1H7IYP3"/>
<dbReference type="Pfam" id="PF09489">
    <property type="entry name" value="CbtB"/>
    <property type="match status" value="1"/>
</dbReference>
<keyword evidence="1" id="KW-0812">Transmembrane</keyword>
<proteinExistence type="predicted"/>
<organism evidence="2 3">
    <name type="scientific">Jannaschia helgolandensis</name>
    <dbReference type="NCBI Taxonomy" id="188906"/>
    <lineage>
        <taxon>Bacteria</taxon>
        <taxon>Pseudomonadati</taxon>
        <taxon>Pseudomonadota</taxon>
        <taxon>Alphaproteobacteria</taxon>
        <taxon>Rhodobacterales</taxon>
        <taxon>Roseobacteraceae</taxon>
        <taxon>Jannaschia</taxon>
    </lineage>
</organism>
<dbReference type="EMBL" id="FNZQ01000001">
    <property type="protein sequence ID" value="SEK66790.1"/>
    <property type="molecule type" value="Genomic_DNA"/>
</dbReference>
<evidence type="ECO:0000256" key="1">
    <source>
        <dbReference type="SAM" id="Phobius"/>
    </source>
</evidence>
<accession>A0A1H7IYP3</accession>
<name>A0A1H7IYP3_9RHOB</name>
<gene>
    <name evidence="2" type="ORF">SAMN04488526_1196</name>
</gene>
<dbReference type="InterPro" id="IPR012667">
    <property type="entry name" value="CbtB_put"/>
</dbReference>
<dbReference type="STRING" id="188906.SAMN04488526_1196"/>
<evidence type="ECO:0000313" key="2">
    <source>
        <dbReference type="EMBL" id="SEK66790.1"/>
    </source>
</evidence>
<keyword evidence="1" id="KW-0472">Membrane</keyword>
<reference evidence="2 3" key="1">
    <citation type="submission" date="2016-10" db="EMBL/GenBank/DDBJ databases">
        <authorList>
            <person name="de Groot N.N."/>
        </authorList>
    </citation>
    <scope>NUCLEOTIDE SEQUENCE [LARGE SCALE GENOMIC DNA]</scope>
    <source>
        <strain evidence="2 3">DSM 14858</strain>
    </source>
</reference>
<protein>
    <submittedName>
        <fullName evidence="2">Cobalt transporter subunit CbtB</fullName>
    </submittedName>
</protein>
<keyword evidence="3" id="KW-1185">Reference proteome</keyword>